<dbReference type="Proteomes" id="UP000186096">
    <property type="component" value="Unassembled WGS sequence"/>
</dbReference>
<feature type="transmembrane region" description="Helical" evidence="8">
    <location>
        <begin position="430"/>
        <end position="452"/>
    </location>
</feature>
<keyword evidence="2" id="KW-0813">Transport</keyword>
<dbReference type="STRING" id="58117.SAMN05421833_11122"/>
<comment type="subcellular location">
    <subcellularLocation>
        <location evidence="1">Cell membrane</location>
        <topology evidence="1">Multi-pass membrane protein</topology>
    </subcellularLocation>
</comment>
<keyword evidence="3" id="KW-1003">Cell membrane</keyword>
<keyword evidence="4 8" id="KW-0812">Transmembrane</keyword>
<dbReference type="InterPro" id="IPR011701">
    <property type="entry name" value="MFS"/>
</dbReference>
<feature type="domain" description="Major facilitator superfamily (MFS) profile" evidence="9">
    <location>
        <begin position="25"/>
        <end position="453"/>
    </location>
</feature>
<evidence type="ECO:0000256" key="1">
    <source>
        <dbReference type="ARBA" id="ARBA00004651"/>
    </source>
</evidence>
<keyword evidence="6 8" id="KW-0472">Membrane</keyword>
<proteinExistence type="predicted"/>
<feature type="compositionally biased region" description="Basic and acidic residues" evidence="7">
    <location>
        <begin position="306"/>
        <end position="322"/>
    </location>
</feature>
<evidence type="ECO:0000256" key="4">
    <source>
        <dbReference type="ARBA" id="ARBA00022692"/>
    </source>
</evidence>
<name>A0A1N7C367_9ACTN</name>
<dbReference type="SUPFAM" id="SSF103473">
    <property type="entry name" value="MFS general substrate transporter"/>
    <property type="match status" value="1"/>
</dbReference>
<organism evidence="10 11">
    <name type="scientific">Microbispora rosea</name>
    <dbReference type="NCBI Taxonomy" id="58117"/>
    <lineage>
        <taxon>Bacteria</taxon>
        <taxon>Bacillati</taxon>
        <taxon>Actinomycetota</taxon>
        <taxon>Actinomycetes</taxon>
        <taxon>Streptosporangiales</taxon>
        <taxon>Streptosporangiaceae</taxon>
        <taxon>Microbispora</taxon>
    </lineage>
</organism>
<dbReference type="InterPro" id="IPR036259">
    <property type="entry name" value="MFS_trans_sf"/>
</dbReference>
<keyword evidence="5 8" id="KW-1133">Transmembrane helix</keyword>
<dbReference type="InterPro" id="IPR050171">
    <property type="entry name" value="MFS_Transporters"/>
</dbReference>
<keyword evidence="11" id="KW-1185">Reference proteome</keyword>
<protein>
    <submittedName>
        <fullName evidence="10">Major Facilitator Superfamily protein</fullName>
    </submittedName>
</protein>
<dbReference type="GO" id="GO:0005886">
    <property type="term" value="C:plasma membrane"/>
    <property type="evidence" value="ECO:0007669"/>
    <property type="project" value="UniProtKB-SubCell"/>
</dbReference>
<feature type="transmembrane region" description="Helical" evidence="8">
    <location>
        <begin position="181"/>
        <end position="199"/>
    </location>
</feature>
<gene>
    <name evidence="10" type="ORF">SAMN05421833_11122</name>
</gene>
<dbReference type="InterPro" id="IPR020846">
    <property type="entry name" value="MFS_dom"/>
</dbReference>
<dbReference type="PANTHER" id="PTHR23517:SF3">
    <property type="entry name" value="INTEGRAL MEMBRANE TRANSPORT PROTEIN"/>
    <property type="match status" value="1"/>
</dbReference>
<dbReference type="PROSITE" id="PS50850">
    <property type="entry name" value="MFS"/>
    <property type="match status" value="1"/>
</dbReference>
<feature type="transmembrane region" description="Helical" evidence="8">
    <location>
        <begin position="344"/>
        <end position="363"/>
    </location>
</feature>
<evidence type="ECO:0000259" key="9">
    <source>
        <dbReference type="PROSITE" id="PS50850"/>
    </source>
</evidence>
<dbReference type="EMBL" id="FTNI01000011">
    <property type="protein sequence ID" value="SIR58035.1"/>
    <property type="molecule type" value="Genomic_DNA"/>
</dbReference>
<feature type="transmembrane region" description="Helical" evidence="8">
    <location>
        <begin position="271"/>
        <end position="296"/>
    </location>
</feature>
<dbReference type="RefSeq" id="WP_076435663.1">
    <property type="nucleotide sequence ID" value="NZ_FTNI01000011.1"/>
</dbReference>
<feature type="transmembrane region" description="Helical" evidence="8">
    <location>
        <begin position="117"/>
        <end position="138"/>
    </location>
</feature>
<dbReference type="PANTHER" id="PTHR23517">
    <property type="entry name" value="RESISTANCE PROTEIN MDTM, PUTATIVE-RELATED-RELATED"/>
    <property type="match status" value="1"/>
</dbReference>
<dbReference type="AlphaFoldDB" id="A0A1N7C367"/>
<evidence type="ECO:0000256" key="5">
    <source>
        <dbReference type="ARBA" id="ARBA00022989"/>
    </source>
</evidence>
<accession>A0A1N7C367</accession>
<sequence length="462" mass="47570">MPETQRMPESRQAALPPAVPLRPGAWRTVAAAMFACGWGGNQFTPLLLMYRRLGGYSTLSVDAFLGAYVVGLVPGLLLAGPVSDRRGRRPVLVAGSVASAVASLVLCFGGQSAWPIYVGRLITGFAVGIAMSVGSSWVKELSGGTDGGLAARRAALCQTAGFGLGAGVAGVLAQWGPWPMVSPYAVHLLLTAAIPVLLLRVPETRPPLAHAAGRPARRLLTALVEDLRVPAPARRRFRLVVLPMAPWVFGAAGLAYAVMPQLVGFRVGDWGLAYATGLTVLTLGAGAAVQPVARWLHGEVKTGEMKTGEVRTGEMKPREVKPGETNTGERGNGGTGTRTGRAPVAAMAVMLLGAALCAANAVLLSPWLAAVTAATLGAGYGLAVVSGLLEIQRMAGPDDLAGLTGVYYMLAYAGFLLPTVLAGLSSWLSYPLMLAAVAAAALVCLGLVVTGARVTEPAAPAR</sequence>
<evidence type="ECO:0000256" key="7">
    <source>
        <dbReference type="SAM" id="MobiDB-lite"/>
    </source>
</evidence>
<evidence type="ECO:0000313" key="10">
    <source>
        <dbReference type="EMBL" id="SIR58035.1"/>
    </source>
</evidence>
<feature type="transmembrane region" description="Helical" evidence="8">
    <location>
        <begin position="237"/>
        <end position="259"/>
    </location>
</feature>
<evidence type="ECO:0000313" key="11">
    <source>
        <dbReference type="Proteomes" id="UP000186096"/>
    </source>
</evidence>
<reference evidence="11" key="1">
    <citation type="submission" date="2017-01" db="EMBL/GenBank/DDBJ databases">
        <authorList>
            <person name="Varghese N."/>
            <person name="Submissions S."/>
        </authorList>
    </citation>
    <scope>NUCLEOTIDE SEQUENCE [LARGE SCALE GENOMIC DNA]</scope>
    <source>
        <strain evidence="11">ATCC 12950</strain>
    </source>
</reference>
<dbReference type="GO" id="GO:0022857">
    <property type="term" value="F:transmembrane transporter activity"/>
    <property type="evidence" value="ECO:0007669"/>
    <property type="project" value="InterPro"/>
</dbReference>
<feature type="transmembrane region" description="Helical" evidence="8">
    <location>
        <begin position="91"/>
        <end position="111"/>
    </location>
</feature>
<evidence type="ECO:0000256" key="6">
    <source>
        <dbReference type="ARBA" id="ARBA00023136"/>
    </source>
</evidence>
<feature type="region of interest" description="Disordered" evidence="7">
    <location>
        <begin position="306"/>
        <end position="339"/>
    </location>
</feature>
<feature type="transmembrane region" description="Helical" evidence="8">
    <location>
        <begin position="56"/>
        <end position="79"/>
    </location>
</feature>
<feature type="transmembrane region" description="Helical" evidence="8">
    <location>
        <begin position="401"/>
        <end position="424"/>
    </location>
</feature>
<evidence type="ECO:0000256" key="2">
    <source>
        <dbReference type="ARBA" id="ARBA00022448"/>
    </source>
</evidence>
<feature type="transmembrane region" description="Helical" evidence="8">
    <location>
        <begin position="369"/>
        <end position="389"/>
    </location>
</feature>
<evidence type="ECO:0000256" key="3">
    <source>
        <dbReference type="ARBA" id="ARBA00022475"/>
    </source>
</evidence>
<evidence type="ECO:0000256" key="8">
    <source>
        <dbReference type="SAM" id="Phobius"/>
    </source>
</evidence>
<dbReference type="Gene3D" id="1.20.1250.20">
    <property type="entry name" value="MFS general substrate transporter like domains"/>
    <property type="match status" value="1"/>
</dbReference>
<dbReference type="Pfam" id="PF07690">
    <property type="entry name" value="MFS_1"/>
    <property type="match status" value="1"/>
</dbReference>
<feature type="transmembrane region" description="Helical" evidence="8">
    <location>
        <begin position="150"/>
        <end position="175"/>
    </location>
</feature>